<dbReference type="EMBL" id="LT607412">
    <property type="protein sequence ID" value="SCE99399.1"/>
    <property type="molecule type" value="Genomic_DNA"/>
</dbReference>
<organism evidence="1 2">
    <name type="scientific">Micromonospora coriariae</name>
    <dbReference type="NCBI Taxonomy" id="285665"/>
    <lineage>
        <taxon>Bacteria</taxon>
        <taxon>Bacillati</taxon>
        <taxon>Actinomycetota</taxon>
        <taxon>Actinomycetes</taxon>
        <taxon>Micromonosporales</taxon>
        <taxon>Micromonosporaceae</taxon>
        <taxon>Micromonospora</taxon>
    </lineage>
</organism>
<name>A0A1C4WTA8_9ACTN</name>
<proteinExistence type="predicted"/>
<dbReference type="AlphaFoldDB" id="A0A1C4WTA8"/>
<evidence type="ECO:0000313" key="2">
    <source>
        <dbReference type="Proteomes" id="UP000198243"/>
    </source>
</evidence>
<dbReference type="OrthoDB" id="3478947at2"/>
<gene>
    <name evidence="1" type="ORF">GA0070607_4114</name>
</gene>
<sequence length="140" mass="15051">MDLTDCLERVLELRNAPLPRTDAAVSTEGGPGYLVLDLSTSEAFWEDRSQANEVWDQFSQDFLGLTEALGGVWGPAESIDLSPVLDRAMRGEAVPALAGVLSNFVPSVSAWRFEDRSVCVGVGQWDSELPVVLVAAAGEL</sequence>
<protein>
    <submittedName>
        <fullName evidence="1">Uncharacterized protein</fullName>
    </submittedName>
</protein>
<dbReference type="RefSeq" id="WP_089019615.1">
    <property type="nucleotide sequence ID" value="NZ_LT607412.1"/>
</dbReference>
<reference evidence="2" key="1">
    <citation type="submission" date="2016-06" db="EMBL/GenBank/DDBJ databases">
        <authorList>
            <person name="Varghese N."/>
            <person name="Submissions Spin"/>
        </authorList>
    </citation>
    <scope>NUCLEOTIDE SEQUENCE [LARGE SCALE GENOMIC DNA]</scope>
    <source>
        <strain evidence="2">DSM 44875</strain>
    </source>
</reference>
<dbReference type="Proteomes" id="UP000198243">
    <property type="component" value="Chromosome I"/>
</dbReference>
<accession>A0A1C4WTA8</accession>
<evidence type="ECO:0000313" key="1">
    <source>
        <dbReference type="EMBL" id="SCE99399.1"/>
    </source>
</evidence>
<keyword evidence="2" id="KW-1185">Reference proteome</keyword>